<feature type="transmembrane region" description="Helical" evidence="17">
    <location>
        <begin position="169"/>
        <end position="188"/>
    </location>
</feature>
<dbReference type="InterPro" id="IPR003918">
    <property type="entry name" value="NADH_UbQ_OxRdtase"/>
</dbReference>
<dbReference type="EC" id="7.1.1.2" evidence="4 17"/>
<dbReference type="GO" id="GO:0042773">
    <property type="term" value="P:ATP synthesis coupled electron transport"/>
    <property type="evidence" value="ECO:0007669"/>
    <property type="project" value="InterPro"/>
</dbReference>
<feature type="transmembrane region" description="Helical" evidence="17">
    <location>
        <begin position="200"/>
        <end position="223"/>
    </location>
</feature>
<evidence type="ECO:0000256" key="4">
    <source>
        <dbReference type="ARBA" id="ARBA00012944"/>
    </source>
</evidence>
<feature type="transmembrane region" description="Helical" evidence="17">
    <location>
        <begin position="52"/>
        <end position="69"/>
    </location>
</feature>
<feature type="transmembrane region" description="Helical" evidence="17">
    <location>
        <begin position="7"/>
        <end position="32"/>
    </location>
</feature>
<dbReference type="GO" id="GO:0031966">
    <property type="term" value="C:mitochondrial membrane"/>
    <property type="evidence" value="ECO:0007669"/>
    <property type="project" value="UniProtKB-SubCell"/>
</dbReference>
<proteinExistence type="inferred from homology"/>
<organism evidence="19">
    <name type="scientific">Neoscona scylla</name>
    <dbReference type="NCBI Taxonomy" id="1112445"/>
    <lineage>
        <taxon>Eukaryota</taxon>
        <taxon>Metazoa</taxon>
        <taxon>Ecdysozoa</taxon>
        <taxon>Arthropoda</taxon>
        <taxon>Chelicerata</taxon>
        <taxon>Arachnida</taxon>
        <taxon>Araneae</taxon>
        <taxon>Araneomorphae</taxon>
        <taxon>Entelegynae</taxon>
        <taxon>Araneoidea</taxon>
        <taxon>Araneidae</taxon>
        <taxon>Neoscona</taxon>
    </lineage>
</organism>
<feature type="transmembrane region" description="Helical" evidence="17">
    <location>
        <begin position="285"/>
        <end position="306"/>
    </location>
</feature>
<evidence type="ECO:0000259" key="18">
    <source>
        <dbReference type="Pfam" id="PF00361"/>
    </source>
</evidence>
<feature type="transmembrane region" description="Helical" evidence="17">
    <location>
        <begin position="257"/>
        <end position="279"/>
    </location>
</feature>
<geneLocation type="mitochondrion" evidence="19"/>
<evidence type="ECO:0000256" key="1">
    <source>
        <dbReference type="ARBA" id="ARBA00003257"/>
    </source>
</evidence>
<keyword evidence="13 17" id="KW-0830">Ubiquinone</keyword>
<keyword evidence="9" id="KW-1278">Translocase</keyword>
<feature type="transmembrane region" description="Helical" evidence="17">
    <location>
        <begin position="76"/>
        <end position="92"/>
    </location>
</feature>
<evidence type="ECO:0000256" key="10">
    <source>
        <dbReference type="ARBA" id="ARBA00022982"/>
    </source>
</evidence>
<reference evidence="19" key="2">
    <citation type="journal article" date="2019" name="Mitochondrial DNA Part B Resour">
        <title>Characterization of the complete mitochondrial genome sequence of Neoscona scylla and phylogenetic analysis.</title>
        <authorList>
            <person name="Xu K."/>
            <person name="Lin X."/>
            <person name="Yang D."/>
            <person name="Yang W."/>
            <person name="Li C."/>
        </authorList>
    </citation>
    <scope>NUCLEOTIDE SEQUENCE</scope>
</reference>
<reference evidence="19" key="1">
    <citation type="submission" date="2018-10" db="EMBL/GenBank/DDBJ databases">
        <authorList>
            <person name="Yang W.-J."/>
            <person name="Xu K.-K."/>
            <person name="Yang D.-X."/>
            <person name="Li C."/>
        </authorList>
    </citation>
    <scope>NUCLEOTIDE SEQUENCE</scope>
</reference>
<sequence>MKVFIPVLTVSFVLFNYLNFLIILSISTIALLLKYYSFKMIIFNKFMFMDNISLIMILLSIISVMMIIMSSYTLKFSYMFISSILLILMLTFSSSNMFSFYMLFELVLIPTLFLITKIGYQPERLQAGIYLMIYTIIASLPLLLGILFFKHTPNFIILSSNCEQTKIMIIFILAFLVKMPMFMFHLWLPKAHVEAPVEGSMILAAVLLKLGGYGLIRFTPLLYSKLIPLNFWISSISLIGAIMTSMNCIRQKDLKSLIAYSSVAHMGLVLASIMTFNYIGFYGAILMMVAHGLSSSALFLMVNMIYTKHHTRNIVSFKGLWNSFPNITFWWFIFIAANISAPPSINLAGEILILTSLINLNTLILIPFIFISLMTSIFSISLFLNTTHNQPNSKLAPNSLNKLYLCLFMHLLPLIMMISKMEMFMF</sequence>
<dbReference type="GO" id="GO:0003954">
    <property type="term" value="F:NADH dehydrogenase activity"/>
    <property type="evidence" value="ECO:0007669"/>
    <property type="project" value="TreeGrafter"/>
</dbReference>
<dbReference type="InterPro" id="IPR001750">
    <property type="entry name" value="ND/Mrp_TM"/>
</dbReference>
<feature type="transmembrane region" description="Helical" evidence="17">
    <location>
        <begin position="403"/>
        <end position="421"/>
    </location>
</feature>
<dbReference type="GeneID" id="41041783"/>
<keyword evidence="14 17" id="KW-0496">Mitochondrion</keyword>
<evidence type="ECO:0000256" key="7">
    <source>
        <dbReference type="ARBA" id="ARBA00022660"/>
    </source>
</evidence>
<dbReference type="CTD" id="4538"/>
<keyword evidence="11 17" id="KW-1133">Transmembrane helix</keyword>
<keyword evidence="12 17" id="KW-0520">NAD</keyword>
<evidence type="ECO:0000256" key="11">
    <source>
        <dbReference type="ARBA" id="ARBA00022989"/>
    </source>
</evidence>
<evidence type="ECO:0000256" key="6">
    <source>
        <dbReference type="ARBA" id="ARBA00022448"/>
    </source>
</evidence>
<keyword evidence="10 17" id="KW-0249">Electron transport</keyword>
<feature type="transmembrane region" description="Helical" evidence="17">
    <location>
        <begin position="351"/>
        <end position="383"/>
    </location>
</feature>
<dbReference type="GO" id="GO:0015990">
    <property type="term" value="P:electron transport coupled proton transport"/>
    <property type="evidence" value="ECO:0007669"/>
    <property type="project" value="TreeGrafter"/>
</dbReference>
<dbReference type="PANTHER" id="PTHR43507">
    <property type="entry name" value="NADH-UBIQUINONE OXIDOREDUCTASE CHAIN 4"/>
    <property type="match status" value="1"/>
</dbReference>
<accession>A0A4Y6I536</accession>
<feature type="transmembrane region" description="Helical" evidence="17">
    <location>
        <begin position="327"/>
        <end position="345"/>
    </location>
</feature>
<evidence type="ECO:0000256" key="17">
    <source>
        <dbReference type="RuleBase" id="RU003297"/>
    </source>
</evidence>
<dbReference type="Pfam" id="PF00361">
    <property type="entry name" value="Proton_antipo_M"/>
    <property type="match status" value="1"/>
</dbReference>
<dbReference type="AlphaFoldDB" id="A0A4Y6I536"/>
<comment type="catalytic activity">
    <reaction evidence="16 17">
        <text>a ubiquinone + NADH + 5 H(+)(in) = a ubiquinol + NAD(+) + 4 H(+)(out)</text>
        <dbReference type="Rhea" id="RHEA:29091"/>
        <dbReference type="Rhea" id="RHEA-COMP:9565"/>
        <dbReference type="Rhea" id="RHEA-COMP:9566"/>
        <dbReference type="ChEBI" id="CHEBI:15378"/>
        <dbReference type="ChEBI" id="CHEBI:16389"/>
        <dbReference type="ChEBI" id="CHEBI:17976"/>
        <dbReference type="ChEBI" id="CHEBI:57540"/>
        <dbReference type="ChEBI" id="CHEBI:57945"/>
        <dbReference type="EC" id="7.1.1.2"/>
    </reaction>
</comment>
<name>A0A4Y6I536_9ARAC</name>
<dbReference type="GO" id="GO:0048039">
    <property type="term" value="F:ubiquinone binding"/>
    <property type="evidence" value="ECO:0007669"/>
    <property type="project" value="TreeGrafter"/>
</dbReference>
<feature type="domain" description="NADH:quinone oxidoreductase/Mrp antiporter transmembrane" evidence="18">
    <location>
        <begin position="94"/>
        <end position="374"/>
    </location>
</feature>
<evidence type="ECO:0000256" key="8">
    <source>
        <dbReference type="ARBA" id="ARBA00022692"/>
    </source>
</evidence>
<comment type="similarity">
    <text evidence="3 17">Belongs to the complex I subunit 4 family.</text>
</comment>
<dbReference type="GO" id="GO:0008137">
    <property type="term" value="F:NADH dehydrogenase (ubiquinone) activity"/>
    <property type="evidence" value="ECO:0007669"/>
    <property type="project" value="UniProtKB-UniRule"/>
</dbReference>
<evidence type="ECO:0000256" key="15">
    <source>
        <dbReference type="ARBA" id="ARBA00023136"/>
    </source>
</evidence>
<protein>
    <recommendedName>
        <fullName evidence="5 17">NADH-ubiquinone oxidoreductase chain 4</fullName>
        <ecNumber evidence="4 17">7.1.1.2</ecNumber>
    </recommendedName>
</protein>
<evidence type="ECO:0000256" key="9">
    <source>
        <dbReference type="ARBA" id="ARBA00022967"/>
    </source>
</evidence>
<comment type="function">
    <text evidence="1">Core subunit of the mitochondrial membrane respiratory chain NADH dehydrogenase (Complex I) that is believed to belong to the minimal assembly required for catalysis. Complex I functions in the transfer of electrons from NADH to the respiratory chain. The immediate electron acceptor for the enzyme is believed to be ubiquinone.</text>
</comment>
<feature type="transmembrane region" description="Helical" evidence="17">
    <location>
        <begin position="229"/>
        <end position="250"/>
    </location>
</feature>
<keyword evidence="15 17" id="KW-0472">Membrane</keyword>
<feature type="transmembrane region" description="Helical" evidence="17">
    <location>
        <begin position="98"/>
        <end position="115"/>
    </location>
</feature>
<evidence type="ECO:0000256" key="14">
    <source>
        <dbReference type="ARBA" id="ARBA00023128"/>
    </source>
</evidence>
<dbReference type="PANTHER" id="PTHR43507:SF20">
    <property type="entry name" value="NADH-UBIQUINONE OXIDOREDUCTASE CHAIN 4"/>
    <property type="match status" value="1"/>
</dbReference>
<dbReference type="RefSeq" id="YP_009680182.1">
    <property type="nucleotide sequence ID" value="NC_044101.1"/>
</dbReference>
<evidence type="ECO:0000256" key="16">
    <source>
        <dbReference type="ARBA" id="ARBA00049551"/>
    </source>
</evidence>
<evidence type="ECO:0000313" key="19">
    <source>
        <dbReference type="EMBL" id="QDF64716.1"/>
    </source>
</evidence>
<gene>
    <name evidence="19" type="primary">ND4</name>
</gene>
<dbReference type="PRINTS" id="PR01437">
    <property type="entry name" value="NUOXDRDTASE4"/>
</dbReference>
<evidence type="ECO:0000256" key="13">
    <source>
        <dbReference type="ARBA" id="ARBA00023075"/>
    </source>
</evidence>
<keyword evidence="8 17" id="KW-0812">Transmembrane</keyword>
<dbReference type="EMBL" id="MK086023">
    <property type="protein sequence ID" value="QDF64716.1"/>
    <property type="molecule type" value="Genomic_DNA"/>
</dbReference>
<comment type="function">
    <text evidence="17">Core subunit of the mitochondrial membrane respiratory chain NADH dehydrogenase (Complex I) which catalyzes electron transfer from NADH through the respiratory chain, using ubiquinone as an electron acceptor. Essential for the catalytic activity and assembly of complex I.</text>
</comment>
<evidence type="ECO:0000256" key="3">
    <source>
        <dbReference type="ARBA" id="ARBA00009025"/>
    </source>
</evidence>
<comment type="subcellular location">
    <subcellularLocation>
        <location evidence="2 17">Mitochondrion membrane</location>
        <topology evidence="2 17">Multi-pass membrane protein</topology>
    </subcellularLocation>
</comment>
<evidence type="ECO:0000256" key="5">
    <source>
        <dbReference type="ARBA" id="ARBA00021006"/>
    </source>
</evidence>
<keyword evidence="7 17" id="KW-0679">Respiratory chain</keyword>
<feature type="transmembrane region" description="Helical" evidence="17">
    <location>
        <begin position="127"/>
        <end position="149"/>
    </location>
</feature>
<evidence type="ECO:0000256" key="12">
    <source>
        <dbReference type="ARBA" id="ARBA00023027"/>
    </source>
</evidence>
<evidence type="ECO:0000256" key="2">
    <source>
        <dbReference type="ARBA" id="ARBA00004225"/>
    </source>
</evidence>
<keyword evidence="6 17" id="KW-0813">Transport</keyword>